<evidence type="ECO:0000313" key="2">
    <source>
        <dbReference type="Proteomes" id="UP001530315"/>
    </source>
</evidence>
<keyword evidence="2" id="KW-1185">Reference proteome</keyword>
<gene>
    <name evidence="1" type="ORF">ACHAW5_002999</name>
</gene>
<organism evidence="1 2">
    <name type="scientific">Stephanodiscus triporus</name>
    <dbReference type="NCBI Taxonomy" id="2934178"/>
    <lineage>
        <taxon>Eukaryota</taxon>
        <taxon>Sar</taxon>
        <taxon>Stramenopiles</taxon>
        <taxon>Ochrophyta</taxon>
        <taxon>Bacillariophyta</taxon>
        <taxon>Coscinodiscophyceae</taxon>
        <taxon>Thalassiosirophycidae</taxon>
        <taxon>Stephanodiscales</taxon>
        <taxon>Stephanodiscaceae</taxon>
        <taxon>Stephanodiscus</taxon>
    </lineage>
</organism>
<proteinExistence type="predicted"/>
<dbReference type="AlphaFoldDB" id="A0ABD3MZI7"/>
<dbReference type="Proteomes" id="UP001530315">
    <property type="component" value="Unassembled WGS sequence"/>
</dbReference>
<dbReference type="SUPFAM" id="SSF52540">
    <property type="entry name" value="P-loop containing nucleoside triphosphate hydrolases"/>
    <property type="match status" value="1"/>
</dbReference>
<dbReference type="EMBL" id="JALLAZ020001684">
    <property type="protein sequence ID" value="KAL3768236.1"/>
    <property type="molecule type" value="Genomic_DNA"/>
</dbReference>
<dbReference type="PANTHER" id="PTHR23305:SF1">
    <property type="entry name" value="OBG-TYPE G DOMAIN-CONTAINING PROTEIN"/>
    <property type="match status" value="1"/>
</dbReference>
<name>A0ABD3MZI7_9STRA</name>
<comment type="caution">
    <text evidence="1">The sequence shown here is derived from an EMBL/GenBank/DDBJ whole genome shotgun (WGS) entry which is preliminary data.</text>
</comment>
<reference evidence="1 2" key="1">
    <citation type="submission" date="2024-10" db="EMBL/GenBank/DDBJ databases">
        <title>Updated reference genomes for cyclostephanoid diatoms.</title>
        <authorList>
            <person name="Roberts W.R."/>
            <person name="Alverson A.J."/>
        </authorList>
    </citation>
    <scope>NUCLEOTIDE SEQUENCE [LARGE SCALE GENOMIC DNA]</scope>
    <source>
        <strain evidence="1 2">AJA276-08</strain>
    </source>
</reference>
<dbReference type="Gene3D" id="1.10.8.470">
    <property type="match status" value="1"/>
</dbReference>
<evidence type="ECO:0000313" key="1">
    <source>
        <dbReference type="EMBL" id="KAL3768236.1"/>
    </source>
</evidence>
<dbReference type="Gene3D" id="3.40.50.300">
    <property type="entry name" value="P-loop containing nucleotide triphosphate hydrolases"/>
    <property type="match status" value="1"/>
</dbReference>
<dbReference type="InterPro" id="IPR027417">
    <property type="entry name" value="P-loop_NTPase"/>
</dbReference>
<accession>A0ABD3MZI7</accession>
<dbReference type="PANTHER" id="PTHR23305">
    <property type="entry name" value="OBG GTPASE FAMILY"/>
    <property type="match status" value="1"/>
</dbReference>
<sequence>MMLGGASMGAIPFTTIDPNIGVCLIPAPSGACPEDYQECVSSMNQHNLVLGSSHGRDSKGRRFIPVCLKDVAGLVPGAYQGRGRGNKFLDDLTDADVLVHIVDASGSSDPDGNMVCNHGSTDDLSHPLNDLEWVRNELVEWVYSNVSTKWDSVCRRGIKKLVEMFSGYKQSRSFTYDVFTAVESFVKENEGRDGIFDDLALWDEGDLYRLVSAFLGARFPMTLALNKEDIPTAAQYIEDIISQLPIHGAHRGVGVSAYNEMKFIRHQLSLAMKTSPLDTLSSQTQSITHTMNGRVWDCLQSAMSLREPTFAFPVKDLKTYEPLPGMSNYATRDASLPNHGFVSCITAAGGSAPSQWSIERKMYITDDKNAKHALRDVILMKPGSTVEHVFLALKGMGALHGEFVRAEAASMIGDKAKPVTKSDIVQRSNRILRIMTTKKC</sequence>
<protein>
    <submittedName>
        <fullName evidence="1">Uncharacterized protein</fullName>
    </submittedName>
</protein>